<dbReference type="AlphaFoldDB" id="V6TQY0"/>
<organism evidence="1 2">
    <name type="scientific">Giardia intestinalis</name>
    <name type="common">Giardia lamblia</name>
    <dbReference type="NCBI Taxonomy" id="5741"/>
    <lineage>
        <taxon>Eukaryota</taxon>
        <taxon>Metamonada</taxon>
        <taxon>Diplomonadida</taxon>
        <taxon>Hexamitidae</taxon>
        <taxon>Giardiinae</taxon>
        <taxon>Giardia</taxon>
    </lineage>
</organism>
<dbReference type="Proteomes" id="UP000018040">
    <property type="component" value="Unassembled WGS sequence"/>
</dbReference>
<dbReference type="EMBL" id="AHHH01000130">
    <property type="protein sequence ID" value="ESU41388.1"/>
    <property type="molecule type" value="Genomic_DNA"/>
</dbReference>
<name>V6TQY0_GIAIN</name>
<protein>
    <submittedName>
        <fullName evidence="1">Chromosome segregation ATPase</fullName>
    </submittedName>
</protein>
<evidence type="ECO:0000313" key="1">
    <source>
        <dbReference type="EMBL" id="ESU41388.1"/>
    </source>
</evidence>
<sequence>VAVPLWSDCKECAAVSLLGQADLERGYLTSKEGYSGLRLAFQDPVIVSLVS</sequence>
<reference evidence="2" key="1">
    <citation type="submission" date="2012-02" db="EMBL/GenBank/DDBJ databases">
        <title>Genome sequencing of Giardia lamblia Genotypes A2 and B isolates (DH and GS) and comparative analysis with the genomes of Genotypes A1 and E (WB and Pig).</title>
        <authorList>
            <person name="Adam R."/>
            <person name="Dahlstrom E."/>
            <person name="Martens C."/>
            <person name="Bruno D."/>
            <person name="Barbian K."/>
            <person name="Porcella S.F."/>
            <person name="Nash T."/>
        </authorList>
    </citation>
    <scope>NUCLEOTIDE SEQUENCE</scope>
    <source>
        <strain evidence="2">GS</strain>
    </source>
</reference>
<gene>
    <name evidence="1" type="ORF">GSB_153864</name>
</gene>
<proteinExistence type="predicted"/>
<evidence type="ECO:0000313" key="2">
    <source>
        <dbReference type="Proteomes" id="UP000018040"/>
    </source>
</evidence>
<accession>V6TQY0</accession>
<comment type="caution">
    <text evidence="1">The sequence shown here is derived from an EMBL/GenBank/DDBJ whole genome shotgun (WGS) entry which is preliminary data.</text>
</comment>
<reference evidence="1 2" key="2">
    <citation type="journal article" date="2013" name="Genome Biol. Evol.">
        <title>Genome sequencing of Giardia lamblia genotypes A2 and B isolates (DH and GS) and comparative analysis with the genomes of genotypes A1 and E (WB and Pig).</title>
        <authorList>
            <person name="Adam R.D."/>
            <person name="Dahlstrom E.W."/>
            <person name="Martens C.A."/>
            <person name="Bruno D.P."/>
            <person name="Barbian K.D."/>
            <person name="Ricklefs S.M."/>
            <person name="Hernandez M.M."/>
            <person name="Narla N.P."/>
            <person name="Patel R.B."/>
            <person name="Porcella S.F."/>
            <person name="Nash T.E."/>
        </authorList>
    </citation>
    <scope>NUCLEOTIDE SEQUENCE [LARGE SCALE GENOMIC DNA]</scope>
    <source>
        <strain evidence="1 2">GS</strain>
    </source>
</reference>
<feature type="non-terminal residue" evidence="1">
    <location>
        <position position="1"/>
    </location>
</feature>